<dbReference type="VEuPathDB" id="VectorBase:AFUN001542"/>
<organism evidence="4">
    <name type="scientific">Anopheles funestus</name>
    <name type="common">African malaria mosquito</name>
    <dbReference type="NCBI Taxonomy" id="62324"/>
    <lineage>
        <taxon>Eukaryota</taxon>
        <taxon>Metazoa</taxon>
        <taxon>Ecdysozoa</taxon>
        <taxon>Arthropoda</taxon>
        <taxon>Hexapoda</taxon>
        <taxon>Insecta</taxon>
        <taxon>Pterygota</taxon>
        <taxon>Neoptera</taxon>
        <taxon>Endopterygota</taxon>
        <taxon>Diptera</taxon>
        <taxon>Nematocera</taxon>
        <taxon>Culicoidea</taxon>
        <taxon>Culicidae</taxon>
        <taxon>Anophelinae</taxon>
        <taxon>Anopheles</taxon>
    </lineage>
</organism>
<dbReference type="Pfam" id="PF22600">
    <property type="entry name" value="MTPAP-like_central"/>
    <property type="match status" value="1"/>
</dbReference>
<dbReference type="Gene3D" id="3.30.460.10">
    <property type="entry name" value="Beta Polymerase, domain 2"/>
    <property type="match status" value="1"/>
</dbReference>
<dbReference type="CDD" id="cd05402">
    <property type="entry name" value="NT_PAP_TUTase"/>
    <property type="match status" value="1"/>
</dbReference>
<keyword evidence="1" id="KW-0862">Zinc</keyword>
<dbReference type="VEuPathDB" id="VectorBase:AFUN2_008362"/>
<dbReference type="InterPro" id="IPR043519">
    <property type="entry name" value="NT_sf"/>
</dbReference>
<dbReference type="Gene3D" id="1.10.1410.10">
    <property type="match status" value="1"/>
</dbReference>
<keyword evidence="1" id="KW-0863">Zinc-finger</keyword>
<evidence type="ECO:0000259" key="3">
    <source>
        <dbReference type="PROSITE" id="PS50157"/>
    </source>
</evidence>
<evidence type="ECO:0000256" key="1">
    <source>
        <dbReference type="PROSITE-ProRule" id="PRU00042"/>
    </source>
</evidence>
<keyword evidence="1" id="KW-0479">Metal-binding</keyword>
<feature type="region of interest" description="Disordered" evidence="2">
    <location>
        <begin position="101"/>
        <end position="121"/>
    </location>
</feature>
<dbReference type="PANTHER" id="PTHR12271:SF133">
    <property type="entry name" value="POLY(A) RNA POLYMERASE, MITOCHONDRIAL"/>
    <property type="match status" value="1"/>
</dbReference>
<dbReference type="GO" id="GO:0031123">
    <property type="term" value="P:RNA 3'-end processing"/>
    <property type="evidence" value="ECO:0007669"/>
    <property type="project" value="TreeGrafter"/>
</dbReference>
<feature type="domain" description="C2H2-type" evidence="3">
    <location>
        <begin position="77"/>
        <end position="104"/>
    </location>
</feature>
<accession>A0A182R5U4</accession>
<proteinExistence type="predicted"/>
<dbReference type="PROSITE" id="PS00028">
    <property type="entry name" value="ZINC_FINGER_C2H2_1"/>
    <property type="match status" value="1"/>
</dbReference>
<dbReference type="PROSITE" id="PS50157">
    <property type="entry name" value="ZINC_FINGER_C2H2_2"/>
    <property type="match status" value="1"/>
</dbReference>
<dbReference type="AlphaFoldDB" id="A0A182R5U4"/>
<sequence>MSNQYLATNLLLEALTRNLDTYDPGPKNIDTFTLTQIETLMEKFQLFLNDSTHVSFEDDEQNRDKIMMHFYQQPNVVRCRSCNKCLNEYGAVIDHIKLHERQKEQEEKESKPINPNFTKKNCIPRSNEKLSKSMRKFLSKNPTTVIDEVIAECDYVEHDIDNARVLLDLEGCLTQYYPSVKCYPFGSRTVGTGSLSSDLDVFVDLYNVYLGRNDAPETLMESIGKIEHILKITKEWTIDEIILNARVPLLRITSINYDHLHCDLTFSNGLAHRNSLLLRYMFSLQPMARKLVCYLKNWNRESCLNSYTLSLMVIFLYQCYNLLPSVAQLQEDSRHDIIIDGWNAGFATPTLEKLNMKLCESSISSLARMFFEFYSFEGKHFSMETRVVCPFLGPRVLLKSFFDSPNYENVPTQMGRLKRYMQEHQADTNTRNLFVYRKPFVVQDPFEHSHNVAKAVPVEVAARIMRSFELSMQSICVKE</sequence>
<dbReference type="STRING" id="62324.A0A182R5U4"/>
<evidence type="ECO:0000313" key="4">
    <source>
        <dbReference type="EnsemblMetazoa" id="AFUN001542-PA"/>
    </source>
</evidence>
<dbReference type="GO" id="GO:1990817">
    <property type="term" value="F:poly(A) RNA polymerase activity"/>
    <property type="evidence" value="ECO:0007669"/>
    <property type="project" value="TreeGrafter"/>
</dbReference>
<reference evidence="4" key="1">
    <citation type="submission" date="2020-05" db="UniProtKB">
        <authorList>
            <consortium name="EnsemblMetazoa"/>
        </authorList>
    </citation>
    <scope>IDENTIFICATION</scope>
    <source>
        <strain evidence="4">FUMOZ</strain>
    </source>
</reference>
<name>A0A182R5U4_ANOFN</name>
<dbReference type="InterPro" id="IPR054708">
    <property type="entry name" value="MTPAP-like_central"/>
</dbReference>
<dbReference type="InterPro" id="IPR013087">
    <property type="entry name" value="Znf_C2H2_type"/>
</dbReference>
<dbReference type="GO" id="GO:0008270">
    <property type="term" value="F:zinc ion binding"/>
    <property type="evidence" value="ECO:0007669"/>
    <property type="project" value="UniProtKB-KW"/>
</dbReference>
<protein>
    <submittedName>
        <fullName evidence="4">C2H2-type domain-containing protein</fullName>
    </submittedName>
</protein>
<feature type="compositionally biased region" description="Basic and acidic residues" evidence="2">
    <location>
        <begin position="101"/>
        <end position="111"/>
    </location>
</feature>
<dbReference type="EnsemblMetazoa" id="AFUN001542-RA">
    <property type="protein sequence ID" value="AFUN001542-PA"/>
    <property type="gene ID" value="AFUN001542"/>
</dbReference>
<dbReference type="SUPFAM" id="SSF81631">
    <property type="entry name" value="PAP/OAS1 substrate-binding domain"/>
    <property type="match status" value="1"/>
</dbReference>
<dbReference type="SUPFAM" id="SSF81301">
    <property type="entry name" value="Nucleotidyltransferase"/>
    <property type="match status" value="1"/>
</dbReference>
<dbReference type="PANTHER" id="PTHR12271">
    <property type="entry name" value="POLY A POLYMERASE CID PAP -RELATED"/>
    <property type="match status" value="1"/>
</dbReference>
<evidence type="ECO:0000256" key="2">
    <source>
        <dbReference type="SAM" id="MobiDB-lite"/>
    </source>
</evidence>